<dbReference type="AlphaFoldDB" id="A0A0T6LTQ7"/>
<dbReference type="InterPro" id="IPR027417">
    <property type="entry name" value="P-loop_NTPase"/>
</dbReference>
<gene>
    <name evidence="1" type="ORF">AQ490_20620</name>
</gene>
<dbReference type="GO" id="GO:0005524">
    <property type="term" value="F:ATP binding"/>
    <property type="evidence" value="ECO:0007669"/>
    <property type="project" value="UniProtKB-KW"/>
</dbReference>
<keyword evidence="2" id="KW-1185">Reference proteome</keyword>
<accession>A0A0T6LTQ7</accession>
<dbReference type="Pfam" id="PF13671">
    <property type="entry name" value="AAA_33"/>
    <property type="match status" value="1"/>
</dbReference>
<comment type="caution">
    <text evidence="1">The sequence shown here is derived from an EMBL/GenBank/DDBJ whole genome shotgun (WGS) entry which is preliminary data.</text>
</comment>
<keyword evidence="1" id="KW-0067">ATP-binding</keyword>
<sequence length="208" mass="22904">MWPDRVLDLRRGPGPHPTRAVRALCYPVGDVVVVSGLPGSGKSTLIDRTVAGARGTVRCLDSQEVRERWERRLPRWVPYLVYRPVVRVAHYCRLLRAARSGLSLVVHDCGSVPWVRSGLARLARRRGRGMHLLVLDVPPEVAVEGQRARGRRVSDHAFARHRRACQRLVEGAVRAVGAAGSALPPGCVSAVLIDRPAARELRRISFGG</sequence>
<dbReference type="Gene3D" id="3.40.50.300">
    <property type="entry name" value="P-loop containing nucleotide triphosphate hydrolases"/>
    <property type="match status" value="1"/>
</dbReference>
<dbReference type="eggNOG" id="COG0645">
    <property type="taxonomic scope" value="Bacteria"/>
</dbReference>
<dbReference type="Proteomes" id="UP000050867">
    <property type="component" value="Unassembled WGS sequence"/>
</dbReference>
<evidence type="ECO:0000313" key="1">
    <source>
        <dbReference type="EMBL" id="KRV49396.1"/>
    </source>
</evidence>
<proteinExistence type="predicted"/>
<reference evidence="1 2" key="1">
    <citation type="submission" date="2015-10" db="EMBL/GenBank/DDBJ databases">
        <title>Draft genome sequence of pyrrolomycin-producing Streptomyces vitaminophilus.</title>
        <authorList>
            <person name="Graham D.E."/>
            <person name="Mahan K.M."/>
            <person name="Klingeman D.M."/>
            <person name="Hettich R.L."/>
            <person name="Parry R.J."/>
        </authorList>
    </citation>
    <scope>NUCLEOTIDE SEQUENCE [LARGE SCALE GENOMIC DNA]</scope>
    <source>
        <strain evidence="1 2">ATCC 31673</strain>
    </source>
</reference>
<dbReference type="EMBL" id="LLZU01000012">
    <property type="protein sequence ID" value="KRV49396.1"/>
    <property type="molecule type" value="Genomic_DNA"/>
</dbReference>
<keyword evidence="1" id="KW-0547">Nucleotide-binding</keyword>
<name>A0A0T6LTQ7_WENVI</name>
<evidence type="ECO:0000313" key="2">
    <source>
        <dbReference type="Proteomes" id="UP000050867"/>
    </source>
</evidence>
<organism evidence="1 2">
    <name type="scientific">Wenjunlia vitaminophila</name>
    <name type="common">Streptomyces vitaminophilus</name>
    <dbReference type="NCBI Taxonomy" id="76728"/>
    <lineage>
        <taxon>Bacteria</taxon>
        <taxon>Bacillati</taxon>
        <taxon>Actinomycetota</taxon>
        <taxon>Actinomycetes</taxon>
        <taxon>Kitasatosporales</taxon>
        <taxon>Streptomycetaceae</taxon>
        <taxon>Wenjunlia</taxon>
    </lineage>
</organism>
<protein>
    <submittedName>
        <fullName evidence="1">ATP-binding protein</fullName>
    </submittedName>
</protein>
<dbReference type="SUPFAM" id="SSF52540">
    <property type="entry name" value="P-loop containing nucleoside triphosphate hydrolases"/>
    <property type="match status" value="1"/>
</dbReference>
<dbReference type="STRING" id="76728.AQ490_20620"/>